<dbReference type="GO" id="GO:0000932">
    <property type="term" value="C:P-body"/>
    <property type="evidence" value="ECO:0007669"/>
    <property type="project" value="TreeGrafter"/>
</dbReference>
<protein>
    <recommendedName>
        <fullName evidence="8">PH domain-like protein</fullName>
    </recommendedName>
</protein>
<dbReference type="STRING" id="5364.A0A5C3MQM4"/>
<evidence type="ECO:0000256" key="1">
    <source>
        <dbReference type="ARBA" id="ARBA00004496"/>
    </source>
</evidence>
<feature type="region of interest" description="Disordered" evidence="5">
    <location>
        <begin position="220"/>
        <end position="271"/>
    </location>
</feature>
<dbReference type="PANTHER" id="PTHR16290:SF0">
    <property type="entry name" value="DECAPPING PROTEIN 1, ISOFORM A"/>
    <property type="match status" value="1"/>
</dbReference>
<keyword evidence="4" id="KW-0507">mRNA processing</keyword>
<evidence type="ECO:0000256" key="4">
    <source>
        <dbReference type="ARBA" id="ARBA00022664"/>
    </source>
</evidence>
<feature type="compositionally biased region" description="Basic and acidic residues" evidence="5">
    <location>
        <begin position="622"/>
        <end position="634"/>
    </location>
</feature>
<dbReference type="GO" id="GO:0003729">
    <property type="term" value="F:mRNA binding"/>
    <property type="evidence" value="ECO:0007669"/>
    <property type="project" value="TreeGrafter"/>
</dbReference>
<dbReference type="CDD" id="cd09804">
    <property type="entry name" value="Dcp1"/>
    <property type="match status" value="1"/>
</dbReference>
<feature type="region of interest" description="Disordered" evidence="5">
    <location>
        <begin position="1"/>
        <end position="42"/>
    </location>
</feature>
<feature type="compositionally biased region" description="Polar residues" evidence="5">
    <location>
        <begin position="10"/>
        <end position="19"/>
    </location>
</feature>
<dbReference type="SUPFAM" id="SSF50729">
    <property type="entry name" value="PH domain-like"/>
    <property type="match status" value="1"/>
</dbReference>
<name>A0A5C3MQM4_9AGAM</name>
<keyword evidence="7" id="KW-1185">Reference proteome</keyword>
<feature type="region of interest" description="Disordered" evidence="5">
    <location>
        <begin position="154"/>
        <end position="181"/>
    </location>
</feature>
<organism evidence="6 7">
    <name type="scientific">Heliocybe sulcata</name>
    <dbReference type="NCBI Taxonomy" id="5364"/>
    <lineage>
        <taxon>Eukaryota</taxon>
        <taxon>Fungi</taxon>
        <taxon>Dikarya</taxon>
        <taxon>Basidiomycota</taxon>
        <taxon>Agaricomycotina</taxon>
        <taxon>Agaricomycetes</taxon>
        <taxon>Gloeophyllales</taxon>
        <taxon>Gloeophyllaceae</taxon>
        <taxon>Heliocybe</taxon>
    </lineage>
</organism>
<accession>A0A5C3MQM4</accession>
<feature type="compositionally biased region" description="Polar residues" evidence="5">
    <location>
        <begin position="234"/>
        <end position="243"/>
    </location>
</feature>
<dbReference type="GO" id="GO:0000290">
    <property type="term" value="P:deadenylation-dependent decapping of nuclear-transcribed mRNA"/>
    <property type="evidence" value="ECO:0007669"/>
    <property type="project" value="InterPro"/>
</dbReference>
<evidence type="ECO:0000256" key="3">
    <source>
        <dbReference type="ARBA" id="ARBA00022490"/>
    </source>
</evidence>
<gene>
    <name evidence="6" type="ORF">OE88DRAFT_1665761</name>
</gene>
<reference evidence="6 7" key="1">
    <citation type="journal article" date="2019" name="Nat. Ecol. Evol.">
        <title>Megaphylogeny resolves global patterns of mushroom evolution.</title>
        <authorList>
            <person name="Varga T."/>
            <person name="Krizsan K."/>
            <person name="Foldi C."/>
            <person name="Dima B."/>
            <person name="Sanchez-Garcia M."/>
            <person name="Sanchez-Ramirez S."/>
            <person name="Szollosi G.J."/>
            <person name="Szarkandi J.G."/>
            <person name="Papp V."/>
            <person name="Albert L."/>
            <person name="Andreopoulos W."/>
            <person name="Angelini C."/>
            <person name="Antonin V."/>
            <person name="Barry K.W."/>
            <person name="Bougher N.L."/>
            <person name="Buchanan P."/>
            <person name="Buyck B."/>
            <person name="Bense V."/>
            <person name="Catcheside P."/>
            <person name="Chovatia M."/>
            <person name="Cooper J."/>
            <person name="Damon W."/>
            <person name="Desjardin D."/>
            <person name="Finy P."/>
            <person name="Geml J."/>
            <person name="Haridas S."/>
            <person name="Hughes K."/>
            <person name="Justo A."/>
            <person name="Karasinski D."/>
            <person name="Kautmanova I."/>
            <person name="Kiss B."/>
            <person name="Kocsube S."/>
            <person name="Kotiranta H."/>
            <person name="LaButti K.M."/>
            <person name="Lechner B.E."/>
            <person name="Liimatainen K."/>
            <person name="Lipzen A."/>
            <person name="Lukacs Z."/>
            <person name="Mihaltcheva S."/>
            <person name="Morgado L.N."/>
            <person name="Niskanen T."/>
            <person name="Noordeloos M.E."/>
            <person name="Ohm R.A."/>
            <person name="Ortiz-Santana B."/>
            <person name="Ovrebo C."/>
            <person name="Racz N."/>
            <person name="Riley R."/>
            <person name="Savchenko A."/>
            <person name="Shiryaev A."/>
            <person name="Soop K."/>
            <person name="Spirin V."/>
            <person name="Szebenyi C."/>
            <person name="Tomsovsky M."/>
            <person name="Tulloss R.E."/>
            <person name="Uehling J."/>
            <person name="Grigoriev I.V."/>
            <person name="Vagvolgyi C."/>
            <person name="Papp T."/>
            <person name="Martin F.M."/>
            <person name="Miettinen O."/>
            <person name="Hibbett D.S."/>
            <person name="Nagy L.G."/>
        </authorList>
    </citation>
    <scope>NUCLEOTIDE SEQUENCE [LARGE SCALE GENOMIC DNA]</scope>
    <source>
        <strain evidence="6 7">OMC1185</strain>
    </source>
</reference>
<dbReference type="GO" id="GO:0006397">
    <property type="term" value="P:mRNA processing"/>
    <property type="evidence" value="ECO:0007669"/>
    <property type="project" value="UniProtKB-KW"/>
</dbReference>
<feature type="compositionally biased region" description="Low complexity" evidence="5">
    <location>
        <begin position="244"/>
        <end position="258"/>
    </location>
</feature>
<keyword evidence="3" id="KW-0963">Cytoplasm</keyword>
<evidence type="ECO:0008006" key="8">
    <source>
        <dbReference type="Google" id="ProtNLM"/>
    </source>
</evidence>
<dbReference type="InterPro" id="IPR010334">
    <property type="entry name" value="Dcp1"/>
</dbReference>
<dbReference type="Pfam" id="PF06058">
    <property type="entry name" value="DCP1"/>
    <property type="match status" value="1"/>
</dbReference>
<feature type="compositionally biased region" description="Polar residues" evidence="5">
    <location>
        <begin position="535"/>
        <end position="548"/>
    </location>
</feature>
<feature type="compositionally biased region" description="Low complexity" evidence="5">
    <location>
        <begin position="520"/>
        <end position="534"/>
    </location>
</feature>
<dbReference type="GO" id="GO:0031087">
    <property type="term" value="P:deadenylation-independent decapping of nuclear-transcribed mRNA"/>
    <property type="evidence" value="ECO:0007669"/>
    <property type="project" value="TreeGrafter"/>
</dbReference>
<proteinExistence type="inferred from homology"/>
<dbReference type="AlphaFoldDB" id="A0A5C3MQM4"/>
<comment type="similarity">
    <text evidence="2">Belongs to the DCP1 family.</text>
</comment>
<feature type="region of interest" description="Disordered" evidence="5">
    <location>
        <begin position="354"/>
        <end position="375"/>
    </location>
</feature>
<feature type="compositionally biased region" description="Pro residues" evidence="5">
    <location>
        <begin position="25"/>
        <end position="35"/>
    </location>
</feature>
<dbReference type="InterPro" id="IPR011993">
    <property type="entry name" value="PH-like_dom_sf"/>
</dbReference>
<dbReference type="Gene3D" id="2.30.29.30">
    <property type="entry name" value="Pleckstrin-homology domain (PH domain)/Phosphotyrosine-binding domain (PTB)"/>
    <property type="match status" value="1"/>
</dbReference>
<feature type="region of interest" description="Disordered" evidence="5">
    <location>
        <begin position="478"/>
        <end position="575"/>
    </location>
</feature>
<dbReference type="OrthoDB" id="440673at2759"/>
<feature type="compositionally biased region" description="Polar residues" evidence="5">
    <location>
        <begin position="675"/>
        <end position="711"/>
    </location>
</feature>
<evidence type="ECO:0000256" key="2">
    <source>
        <dbReference type="ARBA" id="ARBA00008778"/>
    </source>
</evidence>
<evidence type="ECO:0000313" key="7">
    <source>
        <dbReference type="Proteomes" id="UP000305948"/>
    </source>
</evidence>
<feature type="region of interest" description="Disordered" evidence="5">
    <location>
        <begin position="617"/>
        <end position="711"/>
    </location>
</feature>
<dbReference type="PANTHER" id="PTHR16290">
    <property type="entry name" value="TRANSCRIPTION FACTOR SMIF DECAPPING ENZYME DCP1"/>
    <property type="match status" value="1"/>
</dbReference>
<dbReference type="Proteomes" id="UP000305948">
    <property type="component" value="Unassembled WGS sequence"/>
</dbReference>
<sequence>MAPRRPRSISHASQTNQPRRNQDPLPRPPTQPPQPSSSASLGMSTAARYQHNLKVLRRRDPTILSIFDQFSHVCLYHHNGKAWEKKGFEGSMFLFEREAYPPYGFYILNRMGMEDYIQAMYPEDDLEKQGNFLLYRSYPEYTAKRLGVPASSLRTTSEDFSIPEEEREDRDAPSKDGADKKRGSCLTVGFWMHATDAREHLTDVMLRLHPYVEKGLAYPPEYRYGPDRPPGAGQTAQASGNVATQSSPQQSQQTATPQEPQPSSQPPSSGMSVLDQLFAKATPTVTPSTSSTNISINSLLSSAQQPTTQPVTGHALLNSIFASASGSVTSASYAPTSSSSQPSLDALFAAAASNGQYSQPNPPPPEILSPKPTSSALPQILNQDVMSSLLGLSSRASSARPSHGSRSSSAMSASSSAGRSRRSGRYEGDNESSASSADGRSDVVIEDIEAELTLSESSTVLDGEEGEVVTSLTAHGEYHTTDGYSGVPQLSLYPSGSSDEDANTPITGDATPRPPLRGIPTSPRSSSQSRTLSQANGNTSVRPSVMSATSSTSTVRPVPGSQASEPASGVPVFDTSNGAWDDGAFDVSNGIGDDVVELDFADTRVLSDPEAFSRRLAFSPKSAEKGKGKDKGKASEGATLVGEDVNGVDGDRNSKNSSKRKKSDRREHEAPKLLNQLSGPESSASETRPTSALNGSQRSPSHVNGAPPTTQIDKVAAGSSLLDVLLGRPSASSISYGAPMIGRKEFVQEILTLIYSDKEFVDKLWQDYNARRA</sequence>
<dbReference type="EMBL" id="ML213523">
    <property type="protein sequence ID" value="TFK47564.1"/>
    <property type="molecule type" value="Genomic_DNA"/>
</dbReference>
<feature type="region of interest" description="Disordered" evidence="5">
    <location>
        <begin position="393"/>
        <end position="442"/>
    </location>
</feature>
<feature type="compositionally biased region" description="Low complexity" evidence="5">
    <location>
        <begin position="393"/>
        <end position="418"/>
    </location>
</feature>
<evidence type="ECO:0000256" key="5">
    <source>
        <dbReference type="SAM" id="MobiDB-lite"/>
    </source>
</evidence>
<feature type="compositionally biased region" description="Basic and acidic residues" evidence="5">
    <location>
        <begin position="169"/>
        <end position="181"/>
    </location>
</feature>
<dbReference type="GO" id="GO:0008047">
    <property type="term" value="F:enzyme activator activity"/>
    <property type="evidence" value="ECO:0007669"/>
    <property type="project" value="InterPro"/>
</dbReference>
<comment type="subcellular location">
    <subcellularLocation>
        <location evidence="1">Cytoplasm</location>
    </subcellularLocation>
</comment>
<evidence type="ECO:0000313" key="6">
    <source>
        <dbReference type="EMBL" id="TFK47564.1"/>
    </source>
</evidence>